<name>A0A0C3DX83_9AGAM</name>
<reference evidence="2" key="2">
    <citation type="submission" date="2015-01" db="EMBL/GenBank/DDBJ databases">
        <title>Evolutionary Origins and Diversification of the Mycorrhizal Mutualists.</title>
        <authorList>
            <consortium name="DOE Joint Genome Institute"/>
            <consortium name="Mycorrhizal Genomics Consortium"/>
            <person name="Kohler A."/>
            <person name="Kuo A."/>
            <person name="Nagy L.G."/>
            <person name="Floudas D."/>
            <person name="Copeland A."/>
            <person name="Barry K.W."/>
            <person name="Cichocki N."/>
            <person name="Veneault-Fourrey C."/>
            <person name="LaButti K."/>
            <person name="Lindquist E.A."/>
            <person name="Lipzen A."/>
            <person name="Lundell T."/>
            <person name="Morin E."/>
            <person name="Murat C."/>
            <person name="Riley R."/>
            <person name="Ohm R."/>
            <person name="Sun H."/>
            <person name="Tunlid A."/>
            <person name="Henrissat B."/>
            <person name="Grigoriev I.V."/>
            <person name="Hibbett D.S."/>
            <person name="Martin F."/>
        </authorList>
    </citation>
    <scope>NUCLEOTIDE SEQUENCE [LARGE SCALE GENOMIC DNA]</scope>
    <source>
        <strain evidence="2">Foug A</strain>
    </source>
</reference>
<sequence length="178" mass="19362">MVILGRRLSLEEKFAVAAKAKMGRNRRECGGSANEVDIAIGMEPGGDGDIQRVYGSGRCKRRSWTSSRHCSSYILIRMLQTKVDALDGLESGVLPITPLTKTFSVVTASSKKITVTCQQLPITPAYAFTDYRSQVQTIDHCIVDLATPLSGQLTPFNTYVALSQSRGRNGIHVAKTLA</sequence>
<dbReference type="InParanoid" id="A0A0C3DX83"/>
<protein>
    <submittedName>
        <fullName evidence="1">Uncharacterized protein</fullName>
    </submittedName>
</protein>
<dbReference type="EMBL" id="KN822058">
    <property type="protein sequence ID" value="KIM60784.1"/>
    <property type="molecule type" value="Genomic_DNA"/>
</dbReference>
<accession>A0A0C3DX83</accession>
<organism evidence="1 2">
    <name type="scientific">Scleroderma citrinum Foug A</name>
    <dbReference type="NCBI Taxonomy" id="1036808"/>
    <lineage>
        <taxon>Eukaryota</taxon>
        <taxon>Fungi</taxon>
        <taxon>Dikarya</taxon>
        <taxon>Basidiomycota</taxon>
        <taxon>Agaricomycotina</taxon>
        <taxon>Agaricomycetes</taxon>
        <taxon>Agaricomycetidae</taxon>
        <taxon>Boletales</taxon>
        <taxon>Sclerodermatineae</taxon>
        <taxon>Sclerodermataceae</taxon>
        <taxon>Scleroderma</taxon>
    </lineage>
</organism>
<gene>
    <name evidence="1" type="ORF">SCLCIDRAFT_1216491</name>
</gene>
<evidence type="ECO:0000313" key="2">
    <source>
        <dbReference type="Proteomes" id="UP000053989"/>
    </source>
</evidence>
<dbReference type="OrthoDB" id="2986975at2759"/>
<keyword evidence="2" id="KW-1185">Reference proteome</keyword>
<reference evidence="1 2" key="1">
    <citation type="submission" date="2014-04" db="EMBL/GenBank/DDBJ databases">
        <authorList>
            <consortium name="DOE Joint Genome Institute"/>
            <person name="Kuo A."/>
            <person name="Kohler A."/>
            <person name="Nagy L.G."/>
            <person name="Floudas D."/>
            <person name="Copeland A."/>
            <person name="Barry K.W."/>
            <person name="Cichocki N."/>
            <person name="Veneault-Fourrey C."/>
            <person name="LaButti K."/>
            <person name="Lindquist E.A."/>
            <person name="Lipzen A."/>
            <person name="Lundell T."/>
            <person name="Morin E."/>
            <person name="Murat C."/>
            <person name="Sun H."/>
            <person name="Tunlid A."/>
            <person name="Henrissat B."/>
            <person name="Grigoriev I.V."/>
            <person name="Hibbett D.S."/>
            <person name="Martin F."/>
            <person name="Nordberg H.P."/>
            <person name="Cantor M.N."/>
            <person name="Hua S.X."/>
        </authorList>
    </citation>
    <scope>NUCLEOTIDE SEQUENCE [LARGE SCALE GENOMIC DNA]</scope>
    <source>
        <strain evidence="1 2">Foug A</strain>
    </source>
</reference>
<dbReference type="Proteomes" id="UP000053989">
    <property type="component" value="Unassembled WGS sequence"/>
</dbReference>
<proteinExistence type="predicted"/>
<dbReference type="AlphaFoldDB" id="A0A0C3DX83"/>
<dbReference type="HOGENOM" id="CLU_1511459_0_0_1"/>
<evidence type="ECO:0000313" key="1">
    <source>
        <dbReference type="EMBL" id="KIM60784.1"/>
    </source>
</evidence>